<feature type="domain" description="Csf1 N-terminal" evidence="3">
    <location>
        <begin position="33"/>
        <end position="1552"/>
    </location>
</feature>
<dbReference type="Pfam" id="PF25038">
    <property type="entry name" value="Csf1_C"/>
    <property type="match status" value="1"/>
</dbReference>
<dbReference type="Proteomes" id="UP000190831">
    <property type="component" value="Chromosome H"/>
</dbReference>
<evidence type="ECO:0000259" key="3">
    <source>
        <dbReference type="Pfam" id="PF21678"/>
    </source>
</evidence>
<dbReference type="Pfam" id="PF21678">
    <property type="entry name" value="Csf1_N"/>
    <property type="match status" value="1"/>
</dbReference>
<feature type="compositionally biased region" description="Low complexity" evidence="1">
    <location>
        <begin position="191"/>
        <end position="200"/>
    </location>
</feature>
<feature type="transmembrane region" description="Helical" evidence="2">
    <location>
        <begin position="21"/>
        <end position="40"/>
    </location>
</feature>
<reference evidence="5 6" key="1">
    <citation type="submission" date="2016-03" db="EMBL/GenBank/DDBJ databases">
        <authorList>
            <person name="Devillers H."/>
        </authorList>
    </citation>
    <scope>NUCLEOTIDE SEQUENCE [LARGE SCALE GENOMIC DNA]</scope>
    <source>
        <strain evidence="5">CBS 6772</strain>
    </source>
</reference>
<keyword evidence="6" id="KW-1185">Reference proteome</keyword>
<evidence type="ECO:0000313" key="6">
    <source>
        <dbReference type="Proteomes" id="UP000190831"/>
    </source>
</evidence>
<feature type="region of interest" description="Disordered" evidence="1">
    <location>
        <begin position="168"/>
        <end position="208"/>
    </location>
</feature>
<dbReference type="PANTHER" id="PTHR32085:SF3">
    <property type="entry name" value="PROTEIN CSF1"/>
    <property type="match status" value="1"/>
</dbReference>
<evidence type="ECO:0000256" key="2">
    <source>
        <dbReference type="SAM" id="Phobius"/>
    </source>
</evidence>
<proteinExistence type="predicted"/>
<feature type="compositionally biased region" description="Polar residues" evidence="1">
    <location>
        <begin position="798"/>
        <end position="819"/>
    </location>
</feature>
<gene>
    <name evidence="5" type="ORF">LAFE_0H09494G</name>
</gene>
<dbReference type="GO" id="GO:0006113">
    <property type="term" value="P:fermentation"/>
    <property type="evidence" value="ECO:0007669"/>
    <property type="project" value="InterPro"/>
</dbReference>
<sequence>MSNSEFKEIPISKNEDFSWVFLVDWILLVILALAVVFYFGRALAHLVTMALEWLLWKRFNIKINIQSLKISFLGGRVFFKNLTIISENQTISFLHGSFTWRYWLMKSRKTQLEIHESGIDALKESQVPCRFKLQCQGFEHFLYNRTAAYDNILSSLSKDDREKFREYFQEPGGTSSDEESTTKSSYVPKAGSESSSSGTSLNDRNFQEPDTRSSLLRFLPVQFEISRGAFVLGNQSTASILVASYDRMEGTLDVCPPNEKLDMHKVKMQAEFEKLRVTLKPNITFENNTVTKLRVRPAKVSRLWLKFKDEVLKLRDKYKTLSKENDVSTGNRLFVEKWRGLKLYSKESDVLWNDELQFDVSKHEYAKYSKVLKCDKLNIAYSYDVPGVVPHGALPTLKHLDGPDVGNNGAPPDFSIDFQIHAATMYYGPWSHHEILPLQRMLSPILSRNSVPTKKLCPGSRRIYTRLKLSILIIEDSVWRIPTRESSKDFEFLKRYKETEDETRPFGWLDINLAQDTELSLNIAMCPTKEGYDNNLHLYLEKPEIRTSVNHDIMFSAKTQEIYAQVGYPLGWNDKAEWNFDLKSTQAQTFFLKDHIILISDMITDFGSGDPIPYELFRPFVYNFKWQIEGYSIYLNVNDANIVNNPLDFSENCYLSLHGDELNIGFTVPLTDLARNSTTINYTFFTPVFRLHLNTPSWNTLHEFMKNKEVGRSYDFKMHGSYLFHSKLDVDNIDTITVECESKHTTLECYGFVIRYLMSVKMNYFGDFVHFKTAEEYMEELRTSSPDNNFEIDKEELQNSSVDSSWTKSSMDEQSNEHNASITKASLRRLVNEKDVWFTFCVEDGSLIFPENLYDCDSCFGMHFDLLEIDVRYLNYYMDLAAALSPMKLKRYTNFDSRTIFEIAKDNHSKDQDVGGTLSELHIHAHRMFGLPPEEETYFCKWDFQMGVLDITSNLDFAKGFVGVWGKLLFGFKDFENILVYEFAKVFDMTSVTFLAQQVRFLIDVPNQDEKILFNIADLKLTFVDFENALYSKKIDLRIPEILISILRSSKQDSILGHFKTSVELTNFIQLKDFHKHSLLQRAHITKNDAPFHRCPFLLPVTTQNTNTYQDLFGAIPPGVSIPPLAKPLRDETVDEIFESLLNSDNSSYDWNYYENDGTDDTNSRKVEGESNQYNQTIDQIGRELPSDKLFCPDPTKEHENFVLNFGKAELALSPGCLTTFENISQQIYSKTVEELIDSNEIDIVSQFMMNLVGESSIKNAKVVLPHVELVFGELTALDQLENCDHIHIDMFSTNLDCSFENHGTSQAVEMSDKETVVFCKIGAIRASVNERQSRSHTLFKQDFVLHFTSEDIEFWGISSSEMKRTINARSVDMSINSQRIEWLSKYLTSTIESILKITETISRYQEQIRQTQKELFYRIAIASEEYKIVHDPPVITKPAYISRLSKQHVRENRSWRIITRLRHILNYLPRSWSLDTYEALKNKNFSTPSDASEIFLKVFSNWRSWEFSDVEKCYIYKHTFQPELLKKNDNSDIDEKVKAHVATVSLNLSPYAHEEGDSVVIKSLTLVHTCQAVLDLLSSGEVKHQTYKHILENSIACNIKSIKASLGDHCLDLHYLKGILPPPKEDTLVETSLNVNLTHFTCLVDRCDIHFYLNRSRFIIRSFGNNVTGLIVRSKNSGTPVYSFALGGSRSEVAVRFGNNVLFELYVRNGAVGISSIHKDDNTLARFDISSQKSRIKAASTTAQYLSFLEALRHSLDDLITRFQCQLKEKSELPGEVERNSMLSNIALRLSFFDVSSDIHVVSPFIVTQHYKEIDISLEQAEDLIFTSYLRGVDIEIKSVKLEQYYAKLSQSEINVTVELPIDETNTVTSIRVNSEITKLKCNDPRDTLSSLSEDFMVARENIDKIKSLFSEPRSQDESLSNSKFGAFFSESTWILELDLAYLGLLVPLGAVSYVLEFNDLSLSIPENSQPTELGKRLKGPAVGEFEIGSVAFLIHDKLIRNNLSKLVDFAIKLSVSLEGEKNLSAIQIESSFFRVVLCPASLIRILWLINEAARMTDKFCPVSVSDSSIPLKARGIPGLASEFHFIHILSYNFCFGWMFDIETENDPGLIWGYQRLFAAYEKPFGKLTLLDAYFSIARGDNSDTFYGAATEKEQFNRSYLPSMQIGYWFVKEDDDMQDLFIRINGGRLDVNFLSKSIGVANGIIKSMHSFQEMKKKYVDPFRNSENVKKRTNDPSINRVPFFSKLRKVNCKARYADGVFKLYSGDEIENGLKPSFELESPSVNVVLEYRNKEVGVETHWIRAVVNVDPSHNTLFPTCVPIISDMIKDLRQMLKSLNSRSPSDSPVVVYGEDINYKTMLKAFNIAFMINIEKQEISLSCEPKAKVQADVGFERLNIKMFTNKMDPSEPLSLSLDVEELKATSRHIFSREVSTSFALDYINAVFVLTHPDTIHTYGITHVPNIDVYFNMKQLQDLNVFLNIWKVDSNIYSEPELNNEGVITDIPATEKPLAAKFKKVSANNAFPWNYVLIFSKINGDINLGPSLGTLCLRSGRIWAVTDHYIDWTQKLSLLFERIAVSSEGRLGGNLLLEDLSWTSLINWPLKDGRFQNPLIALSLILSSFSFKASFDYHLILISRVKSLRIKLFNERDASGMLKDLLSVVIHCDSTEIFLTALAPANILDIYNTIMRMRQDNRKSYFETLKDSNTKDTKNLNDKSIIDSLAFLRTDMTVNFGFIYVQVFPSTLFDLEVLIFKARDISTHTQIEADAKVKTQLNWQVHDAKVALSTYKSQLNEKYASKIEVDKYIEHAMSAHGGTILATPAILVAMTTWQDMKTNVVELLYSNSFGGKISIRWNLGSINFIREMWATHVRALSLRRAHIGHPKSLFEDENLEEKIKDMDLGNKYVYIPLEEPHIEIPQIKDLGDATPPVEWFGVNRKRFPGITHQAVVVPLQKLAHLAEKEWSRILGNA</sequence>
<dbReference type="InterPro" id="IPR029636">
    <property type="entry name" value="Csf1"/>
</dbReference>
<dbReference type="InterPro" id="IPR048636">
    <property type="entry name" value="Csf1_N"/>
</dbReference>
<accession>A0A1G4MKB3</accession>
<evidence type="ECO:0000256" key="1">
    <source>
        <dbReference type="SAM" id="MobiDB-lite"/>
    </source>
</evidence>
<dbReference type="STRING" id="4955.A0A1G4MKB3"/>
<protein>
    <submittedName>
        <fullName evidence="5">LAFE_0H09494g1_1</fullName>
    </submittedName>
</protein>
<evidence type="ECO:0000259" key="4">
    <source>
        <dbReference type="Pfam" id="PF25038"/>
    </source>
</evidence>
<evidence type="ECO:0000313" key="5">
    <source>
        <dbReference type="EMBL" id="SCW04255.1"/>
    </source>
</evidence>
<organism evidence="5 6">
    <name type="scientific">Lachancea fermentati</name>
    <name type="common">Zygosaccharomyces fermentati</name>
    <dbReference type="NCBI Taxonomy" id="4955"/>
    <lineage>
        <taxon>Eukaryota</taxon>
        <taxon>Fungi</taxon>
        <taxon>Dikarya</taxon>
        <taxon>Ascomycota</taxon>
        <taxon>Saccharomycotina</taxon>
        <taxon>Saccharomycetes</taxon>
        <taxon>Saccharomycetales</taxon>
        <taxon>Saccharomycetaceae</taxon>
        <taxon>Lachancea</taxon>
    </lineage>
</organism>
<dbReference type="OrthoDB" id="10051416at2759"/>
<feature type="region of interest" description="Disordered" evidence="1">
    <location>
        <begin position="796"/>
        <end position="819"/>
    </location>
</feature>
<keyword evidence="2" id="KW-1133">Transmembrane helix</keyword>
<keyword evidence="2" id="KW-0812">Transmembrane</keyword>
<dbReference type="OMA" id="YGLEWFI"/>
<name>A0A1G4MKB3_LACFM</name>
<keyword evidence="2" id="KW-0472">Membrane</keyword>
<dbReference type="GO" id="GO:0016020">
    <property type="term" value="C:membrane"/>
    <property type="evidence" value="ECO:0007669"/>
    <property type="project" value="InterPro"/>
</dbReference>
<dbReference type="EMBL" id="LT598491">
    <property type="protein sequence ID" value="SCW04255.1"/>
    <property type="molecule type" value="Genomic_DNA"/>
</dbReference>
<dbReference type="InterPro" id="IPR056779">
    <property type="entry name" value="Csf1_C"/>
</dbReference>
<feature type="domain" description="Csf1 C-terminal region" evidence="4">
    <location>
        <begin position="1729"/>
        <end position="2969"/>
    </location>
</feature>
<dbReference type="PANTHER" id="PTHR32085">
    <property type="entry name" value="PROTEIN CSF1"/>
    <property type="match status" value="1"/>
</dbReference>